<evidence type="ECO:0000313" key="3">
    <source>
        <dbReference type="Proteomes" id="UP000823388"/>
    </source>
</evidence>
<organism evidence="2 3">
    <name type="scientific">Panicum virgatum</name>
    <name type="common">Blackwell switchgrass</name>
    <dbReference type="NCBI Taxonomy" id="38727"/>
    <lineage>
        <taxon>Eukaryota</taxon>
        <taxon>Viridiplantae</taxon>
        <taxon>Streptophyta</taxon>
        <taxon>Embryophyta</taxon>
        <taxon>Tracheophyta</taxon>
        <taxon>Spermatophyta</taxon>
        <taxon>Magnoliopsida</taxon>
        <taxon>Liliopsida</taxon>
        <taxon>Poales</taxon>
        <taxon>Poaceae</taxon>
        <taxon>PACMAD clade</taxon>
        <taxon>Panicoideae</taxon>
        <taxon>Panicodae</taxon>
        <taxon>Paniceae</taxon>
        <taxon>Panicinae</taxon>
        <taxon>Panicum</taxon>
        <taxon>Panicum sect. Hiantes</taxon>
    </lineage>
</organism>
<dbReference type="AlphaFoldDB" id="A0A8T0Q909"/>
<keyword evidence="3" id="KW-1185">Reference proteome</keyword>
<gene>
    <name evidence="2" type="ORF">PVAP13_7KG008900</name>
</gene>
<name>A0A8T0Q909_PANVG</name>
<dbReference type="EMBL" id="CM029049">
    <property type="protein sequence ID" value="KAG2571341.1"/>
    <property type="molecule type" value="Genomic_DNA"/>
</dbReference>
<feature type="region of interest" description="Disordered" evidence="1">
    <location>
        <begin position="62"/>
        <end position="96"/>
    </location>
</feature>
<comment type="caution">
    <text evidence="2">The sequence shown here is derived from an EMBL/GenBank/DDBJ whole genome shotgun (WGS) entry which is preliminary data.</text>
</comment>
<evidence type="ECO:0000256" key="1">
    <source>
        <dbReference type="SAM" id="MobiDB-lite"/>
    </source>
</evidence>
<reference evidence="2" key="1">
    <citation type="submission" date="2020-05" db="EMBL/GenBank/DDBJ databases">
        <title>WGS assembly of Panicum virgatum.</title>
        <authorList>
            <person name="Lovell J.T."/>
            <person name="Jenkins J."/>
            <person name="Shu S."/>
            <person name="Juenger T.E."/>
            <person name="Schmutz J."/>
        </authorList>
    </citation>
    <scope>NUCLEOTIDE SEQUENCE</scope>
    <source>
        <strain evidence="2">AP13</strain>
    </source>
</reference>
<proteinExistence type="predicted"/>
<protein>
    <submittedName>
        <fullName evidence="2">Uncharacterized protein</fullName>
    </submittedName>
</protein>
<evidence type="ECO:0000313" key="2">
    <source>
        <dbReference type="EMBL" id="KAG2571341.1"/>
    </source>
</evidence>
<accession>A0A8T0Q909</accession>
<sequence>MHLFKNATVPFSTSTEEPCLCKSLLQSGPAITGRVVTILFPSLQATQYQGKPGGSRVQRMQVEVRGGGRCRRREERAAPARGRAPGRGRARLERAERSSATRRMVYKDTCPFLNSPIKIQWLQKNEATWPNLGLRRLDTPLQLKHTF</sequence>
<dbReference type="Proteomes" id="UP000823388">
    <property type="component" value="Chromosome 7K"/>
</dbReference>